<dbReference type="InterPro" id="IPR050491">
    <property type="entry name" value="AmpC-like"/>
</dbReference>
<feature type="chain" id="PRO_5040187861" evidence="2">
    <location>
        <begin position="27"/>
        <end position="546"/>
    </location>
</feature>
<sequence>MLRQVQRLVLFCGLVANISPANQVGASVVPRDNSTGKNPFNSEFAKFAEETLQKLKVPGLSVAVVDGDQVYAEGYGYSVLPDTRATPETLWYAGSTTKAYTAACLSVLMHSGTYKQLAKNWSTPISSIIKEDFVLSDTWATEHMTLDDAVSHRSGLTRNDKALLQTRNGKTLNLNEIVRNMRNLPLKYEPRTDYSYNNWMYIVMSHVIETITKKWLGDVLREQIWKPLGMNSTYFTPKDAENAKEPMASGYIWNNVTQNYTKTLPMPMNDLSGAAAIISNVLDYAKWIKCLLNETEPFSKDVHEDIRKPRMIESTDTDDAFDISLNGLAWYRNTYRGHVFYRHNGVMIGFGAQVYWFPKEKFGFVMFANGDGQSGDANKAFSMKLIADRLEGPASDYQNITDKSIKSSKEFAEKLANAVNITYPDLPQSRLPSSFSIADLEGKYSDESHGTMELREGTSPKKPDEKFLIAERRDTTWRLAMRLYHVTGEKWIAYASWQDEMDDPGQVYAAEFEKEADGKVSGLKVTWESKVSLGVAEGETVFKRER</sequence>
<comment type="similarity">
    <text evidence="1">Belongs to the peptidase S12 family.</text>
</comment>
<evidence type="ECO:0000256" key="1">
    <source>
        <dbReference type="ARBA" id="ARBA00038215"/>
    </source>
</evidence>
<gene>
    <name evidence="4" type="ORF">HRG_05355</name>
</gene>
<reference evidence="4" key="1">
    <citation type="submission" date="2021-09" db="EMBL/GenBank/DDBJ databases">
        <title>A high-quality genome of the endoparasitic fungus Hirsutella rhossiliensis with a comparison of Hirsutella genomes reveals transposable elements contributing to genome size variation.</title>
        <authorList>
            <person name="Lin R."/>
            <person name="Jiao Y."/>
            <person name="Sun X."/>
            <person name="Ling J."/>
            <person name="Xie B."/>
            <person name="Cheng X."/>
        </authorList>
    </citation>
    <scope>NUCLEOTIDE SEQUENCE</scope>
    <source>
        <strain evidence="4">HR02</strain>
    </source>
</reference>
<dbReference type="InterPro" id="IPR001466">
    <property type="entry name" value="Beta-lactam-related"/>
</dbReference>
<dbReference type="Gene3D" id="3.40.710.10">
    <property type="entry name" value="DD-peptidase/beta-lactamase superfamily"/>
    <property type="match status" value="1"/>
</dbReference>
<comment type="caution">
    <text evidence="4">The sequence shown here is derived from an EMBL/GenBank/DDBJ whole genome shotgun (WGS) entry which is preliminary data.</text>
</comment>
<dbReference type="PANTHER" id="PTHR46825">
    <property type="entry name" value="D-ALANYL-D-ALANINE-CARBOXYPEPTIDASE/ENDOPEPTIDASE AMPH"/>
    <property type="match status" value="1"/>
</dbReference>
<feature type="domain" description="Beta-lactamase-related" evidence="3">
    <location>
        <begin position="45"/>
        <end position="378"/>
    </location>
</feature>
<dbReference type="SUPFAM" id="SSF56601">
    <property type="entry name" value="beta-lactamase/transpeptidase-like"/>
    <property type="match status" value="1"/>
</dbReference>
<protein>
    <submittedName>
        <fullName evidence="4">Beta-lactamase domain-containing protein</fullName>
    </submittedName>
</protein>
<proteinExistence type="inferred from homology"/>
<dbReference type="Proteomes" id="UP000824596">
    <property type="component" value="Unassembled WGS sequence"/>
</dbReference>
<feature type="signal peptide" evidence="2">
    <location>
        <begin position="1"/>
        <end position="26"/>
    </location>
</feature>
<keyword evidence="5" id="KW-1185">Reference proteome</keyword>
<evidence type="ECO:0000313" key="4">
    <source>
        <dbReference type="EMBL" id="KAH0962845.1"/>
    </source>
</evidence>
<dbReference type="InterPro" id="IPR012338">
    <property type="entry name" value="Beta-lactam/transpept-like"/>
</dbReference>
<dbReference type="OrthoDB" id="5946976at2759"/>
<organism evidence="4 5">
    <name type="scientific">Hirsutella rhossiliensis</name>
    <dbReference type="NCBI Taxonomy" id="111463"/>
    <lineage>
        <taxon>Eukaryota</taxon>
        <taxon>Fungi</taxon>
        <taxon>Dikarya</taxon>
        <taxon>Ascomycota</taxon>
        <taxon>Pezizomycotina</taxon>
        <taxon>Sordariomycetes</taxon>
        <taxon>Hypocreomycetidae</taxon>
        <taxon>Hypocreales</taxon>
        <taxon>Ophiocordycipitaceae</taxon>
        <taxon>Hirsutella</taxon>
    </lineage>
</organism>
<evidence type="ECO:0000313" key="5">
    <source>
        <dbReference type="Proteomes" id="UP000824596"/>
    </source>
</evidence>
<dbReference type="GeneID" id="68354484"/>
<dbReference type="RefSeq" id="XP_044720358.1">
    <property type="nucleotide sequence ID" value="XM_044863826.1"/>
</dbReference>
<dbReference type="PANTHER" id="PTHR46825:SF9">
    <property type="entry name" value="BETA-LACTAMASE-RELATED DOMAIN-CONTAINING PROTEIN"/>
    <property type="match status" value="1"/>
</dbReference>
<evidence type="ECO:0000259" key="3">
    <source>
        <dbReference type="Pfam" id="PF00144"/>
    </source>
</evidence>
<accession>A0A9P8MX32</accession>
<dbReference type="EMBL" id="JAIZPD010000005">
    <property type="protein sequence ID" value="KAH0962845.1"/>
    <property type="molecule type" value="Genomic_DNA"/>
</dbReference>
<keyword evidence="2" id="KW-0732">Signal</keyword>
<evidence type="ECO:0000256" key="2">
    <source>
        <dbReference type="SAM" id="SignalP"/>
    </source>
</evidence>
<name>A0A9P8MX32_9HYPO</name>
<dbReference type="AlphaFoldDB" id="A0A9P8MX32"/>
<dbReference type="Pfam" id="PF00144">
    <property type="entry name" value="Beta-lactamase"/>
    <property type="match status" value="1"/>
</dbReference>